<evidence type="ECO:0000256" key="5">
    <source>
        <dbReference type="ARBA" id="ARBA00022692"/>
    </source>
</evidence>
<evidence type="ECO:0000313" key="10">
    <source>
        <dbReference type="Proteomes" id="UP000030655"/>
    </source>
</evidence>
<dbReference type="GO" id="GO:0005886">
    <property type="term" value="C:plasma membrane"/>
    <property type="evidence" value="ECO:0007669"/>
    <property type="project" value="UniProtKB-SubCell"/>
</dbReference>
<evidence type="ECO:0000256" key="3">
    <source>
        <dbReference type="ARBA" id="ARBA00007168"/>
    </source>
</evidence>
<evidence type="ECO:0000256" key="2">
    <source>
        <dbReference type="ARBA" id="ARBA00004141"/>
    </source>
</evidence>
<dbReference type="AlphaFoldDB" id="A0A059F3F4"/>
<dbReference type="Proteomes" id="UP000030655">
    <property type="component" value="Unassembled WGS sequence"/>
</dbReference>
<comment type="similarity">
    <text evidence="3 8">Belongs to the CTL (choline transporter-like) family.</text>
</comment>
<organism evidence="9 10">
    <name type="scientific">Anncaliia algerae PRA339</name>
    <dbReference type="NCBI Taxonomy" id="1288291"/>
    <lineage>
        <taxon>Eukaryota</taxon>
        <taxon>Fungi</taxon>
        <taxon>Fungi incertae sedis</taxon>
        <taxon>Microsporidia</taxon>
        <taxon>Tubulinosematoidea</taxon>
        <taxon>Tubulinosematidae</taxon>
        <taxon>Anncaliia</taxon>
    </lineage>
</organism>
<feature type="transmembrane region" description="Helical" evidence="8">
    <location>
        <begin position="328"/>
        <end position="347"/>
    </location>
</feature>
<dbReference type="STRING" id="1288291.A0A059F3F4"/>
<evidence type="ECO:0000256" key="8">
    <source>
        <dbReference type="RuleBase" id="RU368066"/>
    </source>
</evidence>
<dbReference type="EMBL" id="KK365141">
    <property type="protein sequence ID" value="KCZ81491.1"/>
    <property type="molecule type" value="Genomic_DNA"/>
</dbReference>
<evidence type="ECO:0000313" key="9">
    <source>
        <dbReference type="EMBL" id="KCZ81491.1"/>
    </source>
</evidence>
<reference evidence="9 10" key="2">
    <citation type="submission" date="2014-03" db="EMBL/GenBank/DDBJ databases">
        <title>The Genome Sequence of Anncaliia algerae insect isolate PRA339.</title>
        <authorList>
            <consortium name="The Broad Institute Genome Sequencing Platform"/>
            <consortium name="The Broad Institute Genome Sequencing Center for Infectious Disease"/>
            <person name="Cuomo C."/>
            <person name="Becnel J."/>
            <person name="Sanscrainte N."/>
            <person name="Walker B."/>
            <person name="Young S.K."/>
            <person name="Zeng Q."/>
            <person name="Gargeya S."/>
            <person name="Fitzgerald M."/>
            <person name="Haas B."/>
            <person name="Abouelleil A."/>
            <person name="Alvarado L."/>
            <person name="Arachchi H.M."/>
            <person name="Berlin A.M."/>
            <person name="Chapman S.B."/>
            <person name="Dewar J."/>
            <person name="Goldberg J."/>
            <person name="Griggs A."/>
            <person name="Gujja S."/>
            <person name="Hansen M."/>
            <person name="Howarth C."/>
            <person name="Imamovic A."/>
            <person name="Larimer J."/>
            <person name="McCowan C."/>
            <person name="Murphy C."/>
            <person name="Neiman D."/>
            <person name="Pearson M."/>
            <person name="Priest M."/>
            <person name="Roberts A."/>
            <person name="Saif S."/>
            <person name="Shea T."/>
            <person name="Sisk P."/>
            <person name="Sykes S."/>
            <person name="Wortman J."/>
            <person name="Nusbaum C."/>
            <person name="Birren B."/>
        </authorList>
    </citation>
    <scope>NUCLEOTIDE SEQUENCE [LARGE SCALE GENOMIC DNA]</scope>
    <source>
        <strain evidence="9 10">PRA339</strain>
    </source>
</reference>
<dbReference type="PANTHER" id="PTHR12385:SF4">
    <property type="entry name" value="PROTEIN PNS1"/>
    <property type="match status" value="1"/>
</dbReference>
<sequence length="424" mass="49002">MIVNTRRKLHDAWAFFLYLSVTIMVFGIIIVMRPQNPLQATDKSLLQINFLAALGTLVCAVLINLLMFRFAPTFFLHLGFIFSICFCFILPFFVQTVWSFITGFILGFISIYLYYSLFKYFKFTGKVLKGAAQIIDKYLLTLMPVLFIITSIIGAVFYILYPVIADLEDKKRLLNILLFFEFSWTTFNGLYFFIVFSASIVSIHLFNKGYKVGTFSSAIKNSAFCIGSICLGGLLLAVVNTLRYIVESGQERRQRNNEERNIFFEILIAILAFILRILEDIIHYANEWLFVYMAIHGKNYMDSLKESFRMATDTKNMLLINNIIVDQMLSMISFFYLLVYLTISYLISAEKIKASLNNLYPMVLAIVFPLFFLLFFLSCFLSLVSAAVKTIMFVFAEEKQCVKEVLPEVYEGFYEITQKNYGED</sequence>
<evidence type="ECO:0000256" key="7">
    <source>
        <dbReference type="ARBA" id="ARBA00023136"/>
    </source>
</evidence>
<reference evidence="10" key="1">
    <citation type="submission" date="2013-02" db="EMBL/GenBank/DDBJ databases">
        <authorList>
            <consortium name="The Broad Institute Genome Sequencing Platform"/>
            <person name="Cuomo C."/>
            <person name="Becnel J."/>
            <person name="Sanscrainte N."/>
            <person name="Walker B."/>
            <person name="Young S.K."/>
            <person name="Zeng Q."/>
            <person name="Gargeya S."/>
            <person name="Fitzgerald M."/>
            <person name="Haas B."/>
            <person name="Abouelleil A."/>
            <person name="Alvarado L."/>
            <person name="Arachchi H.M."/>
            <person name="Berlin A.M."/>
            <person name="Chapman S.B."/>
            <person name="Dewar J."/>
            <person name="Goldberg J."/>
            <person name="Griggs A."/>
            <person name="Gujja S."/>
            <person name="Hansen M."/>
            <person name="Howarth C."/>
            <person name="Imamovic A."/>
            <person name="Larimer J."/>
            <person name="McCowan C."/>
            <person name="Murphy C."/>
            <person name="Neiman D."/>
            <person name="Pearson M."/>
            <person name="Priest M."/>
            <person name="Roberts A."/>
            <person name="Saif S."/>
            <person name="Shea T."/>
            <person name="Sisk P."/>
            <person name="Sykes S."/>
            <person name="Wortman J."/>
            <person name="Nusbaum C."/>
            <person name="Birren B."/>
        </authorList>
    </citation>
    <scope>NUCLEOTIDE SEQUENCE [LARGE SCALE GENOMIC DNA]</scope>
    <source>
        <strain evidence="10">PRA339</strain>
    </source>
</reference>
<keyword evidence="10" id="KW-1185">Reference proteome</keyword>
<feature type="transmembrane region" description="Helical" evidence="8">
    <location>
        <begin position="44"/>
        <end position="67"/>
    </location>
</feature>
<feature type="transmembrane region" description="Helical" evidence="8">
    <location>
        <begin position="359"/>
        <end position="384"/>
    </location>
</feature>
<name>A0A059F3F4_9MICR</name>
<gene>
    <name evidence="9" type="ORF">H312_01069</name>
</gene>
<evidence type="ECO:0000256" key="6">
    <source>
        <dbReference type="ARBA" id="ARBA00022989"/>
    </source>
</evidence>
<feature type="transmembrane region" description="Helical" evidence="8">
    <location>
        <begin position="139"/>
        <end position="164"/>
    </location>
</feature>
<dbReference type="OrthoDB" id="44736at2759"/>
<feature type="transmembrane region" description="Helical" evidence="8">
    <location>
        <begin position="100"/>
        <end position="118"/>
    </location>
</feature>
<feature type="transmembrane region" description="Helical" evidence="8">
    <location>
        <begin position="218"/>
        <end position="242"/>
    </location>
</feature>
<comment type="subcellular location">
    <subcellularLocation>
        <location evidence="8">Cell membrane</location>
        <topology evidence="8">Multi-pass membrane protein</topology>
    </subcellularLocation>
    <subcellularLocation>
        <location evidence="2">Membrane</location>
        <topology evidence="2">Multi-pass membrane protein</topology>
    </subcellularLocation>
</comment>
<protein>
    <recommendedName>
        <fullName evidence="4 8">Protein PNS1</fullName>
    </recommendedName>
</protein>
<feature type="transmembrane region" description="Helical" evidence="8">
    <location>
        <begin position="184"/>
        <end position="206"/>
    </location>
</feature>
<feature type="transmembrane region" description="Helical" evidence="8">
    <location>
        <begin position="74"/>
        <end position="94"/>
    </location>
</feature>
<keyword evidence="6 8" id="KW-1133">Transmembrane helix</keyword>
<dbReference type="HOGENOM" id="CLU_056395_0_0_1"/>
<evidence type="ECO:0000256" key="1">
    <source>
        <dbReference type="ARBA" id="ARBA00002957"/>
    </source>
</evidence>
<dbReference type="PANTHER" id="PTHR12385">
    <property type="entry name" value="CHOLINE TRANSPORTER-LIKE (SLC FAMILY 44)"/>
    <property type="match status" value="1"/>
</dbReference>
<keyword evidence="5 8" id="KW-0812">Transmembrane</keyword>
<dbReference type="InterPro" id="IPR007603">
    <property type="entry name" value="Choline_transptr-like"/>
</dbReference>
<dbReference type="VEuPathDB" id="MicrosporidiaDB:H312_01069"/>
<feature type="transmembrane region" description="Helical" evidence="8">
    <location>
        <begin position="262"/>
        <end position="278"/>
    </location>
</feature>
<dbReference type="Pfam" id="PF04515">
    <property type="entry name" value="Choline_transpo"/>
    <property type="match status" value="1"/>
</dbReference>
<feature type="transmembrane region" description="Helical" evidence="8">
    <location>
        <begin position="12"/>
        <end position="32"/>
    </location>
</feature>
<accession>A0A059F3F4</accession>
<evidence type="ECO:0000256" key="4">
    <source>
        <dbReference type="ARBA" id="ARBA00015388"/>
    </source>
</evidence>
<proteinExistence type="inferred from homology"/>
<keyword evidence="7 8" id="KW-0472">Membrane</keyword>
<dbReference type="GO" id="GO:0022857">
    <property type="term" value="F:transmembrane transporter activity"/>
    <property type="evidence" value="ECO:0007669"/>
    <property type="project" value="UniProtKB-UniRule"/>
</dbReference>
<comment type="function">
    <text evidence="1 8">Probably involved in transport through the plasma membrane.</text>
</comment>